<gene>
    <name evidence="2" type="ORF">PSYICH_LOCUS8104</name>
</gene>
<feature type="domain" description="Myb/SANT-like DNA-binding" evidence="1">
    <location>
        <begin position="45"/>
        <end position="128"/>
    </location>
</feature>
<reference evidence="2" key="1">
    <citation type="submission" date="2022-01" db="EMBL/GenBank/DDBJ databases">
        <authorList>
            <person name="King R."/>
        </authorList>
    </citation>
    <scope>NUCLEOTIDE SEQUENCE</scope>
</reference>
<dbReference type="AlphaFoldDB" id="A0A9P0GBT1"/>
<dbReference type="PANTHER" id="PTHR47595:SF1">
    <property type="entry name" value="MYB_SANT-LIKE DNA-BINDING DOMAIN-CONTAINING PROTEIN"/>
    <property type="match status" value="1"/>
</dbReference>
<evidence type="ECO:0000259" key="1">
    <source>
        <dbReference type="Pfam" id="PF13837"/>
    </source>
</evidence>
<organism evidence="2 3">
    <name type="scientific">Psylliodes chrysocephalus</name>
    <dbReference type="NCBI Taxonomy" id="3402493"/>
    <lineage>
        <taxon>Eukaryota</taxon>
        <taxon>Metazoa</taxon>
        <taxon>Ecdysozoa</taxon>
        <taxon>Arthropoda</taxon>
        <taxon>Hexapoda</taxon>
        <taxon>Insecta</taxon>
        <taxon>Pterygota</taxon>
        <taxon>Neoptera</taxon>
        <taxon>Endopterygota</taxon>
        <taxon>Coleoptera</taxon>
        <taxon>Polyphaga</taxon>
        <taxon>Cucujiformia</taxon>
        <taxon>Chrysomeloidea</taxon>
        <taxon>Chrysomelidae</taxon>
        <taxon>Galerucinae</taxon>
        <taxon>Alticini</taxon>
        <taxon>Psylliodes</taxon>
    </lineage>
</organism>
<keyword evidence="3" id="KW-1185">Reference proteome</keyword>
<evidence type="ECO:0000313" key="2">
    <source>
        <dbReference type="EMBL" id="CAH1107478.1"/>
    </source>
</evidence>
<dbReference type="Pfam" id="PF13837">
    <property type="entry name" value="Myb_DNA-bind_4"/>
    <property type="match status" value="1"/>
</dbReference>
<evidence type="ECO:0000313" key="3">
    <source>
        <dbReference type="Proteomes" id="UP001153636"/>
    </source>
</evidence>
<dbReference type="OrthoDB" id="676304at2759"/>
<dbReference type="PANTHER" id="PTHR47595">
    <property type="entry name" value="HEAT SHOCK 70 KDA PROTEIN 14"/>
    <property type="match status" value="1"/>
</dbReference>
<proteinExistence type="predicted"/>
<dbReference type="EMBL" id="OV651833">
    <property type="protein sequence ID" value="CAH1107478.1"/>
    <property type="molecule type" value="Genomic_DNA"/>
</dbReference>
<name>A0A9P0GBT1_9CUCU</name>
<dbReference type="InterPro" id="IPR044822">
    <property type="entry name" value="Myb_DNA-bind_4"/>
</dbReference>
<sequence>MKDSNSKQASTQSNQERCISFVEEECNLENGDIENFRRACKQGKIWNENSTKMLIALCKKFIDQFETGVQKHVWKKLSLELTKKCQRIYTYQQCDTKFKVLKNMYKSVRKYNSQSGNNKKGWEYYGLMGDIMFNKPQICPVATCSSARGLITNGLQEQDTNIEVSRPSG</sequence>
<protein>
    <recommendedName>
        <fullName evidence="1">Myb/SANT-like DNA-binding domain-containing protein</fullName>
    </recommendedName>
</protein>
<dbReference type="Proteomes" id="UP001153636">
    <property type="component" value="Chromosome 21"/>
</dbReference>
<accession>A0A9P0GBT1</accession>